<comment type="caution">
    <text evidence="3">The sequence shown here is derived from an EMBL/GenBank/DDBJ whole genome shotgun (WGS) entry which is preliminary data.</text>
</comment>
<feature type="compositionally biased region" description="Basic residues" evidence="1">
    <location>
        <begin position="132"/>
        <end position="146"/>
    </location>
</feature>
<proteinExistence type="predicted"/>
<organism evidence="3 4">
    <name type="scientific">Symbiodinium necroappetens</name>
    <dbReference type="NCBI Taxonomy" id="1628268"/>
    <lineage>
        <taxon>Eukaryota</taxon>
        <taxon>Sar</taxon>
        <taxon>Alveolata</taxon>
        <taxon>Dinophyceae</taxon>
        <taxon>Suessiales</taxon>
        <taxon>Symbiodiniaceae</taxon>
        <taxon>Symbiodinium</taxon>
    </lineage>
</organism>
<feature type="compositionally biased region" description="Basic and acidic residues" evidence="1">
    <location>
        <begin position="201"/>
        <end position="217"/>
    </location>
</feature>
<keyword evidence="2" id="KW-0732">Signal</keyword>
<keyword evidence="4" id="KW-1185">Reference proteome</keyword>
<dbReference type="AlphaFoldDB" id="A0A812WBW2"/>
<evidence type="ECO:0000256" key="2">
    <source>
        <dbReference type="SAM" id="SignalP"/>
    </source>
</evidence>
<sequence length="217" mass="24090">AALATFCVTAGYWALFLIADEIDQPFGGDPNDLNLSNMQRDFNASLITLLDRKTQTVPSFRPHQRLQRNSTTVIGSRFRNPMQGEFWPTKDQIAGPSEELTRAQLVGATADEVHLNVGTPRSLEEWPSQSPSHKKEKKLQKKKKKSGAIMRELEPDETEQAQSMPDNRQEASDALYVDQVAATGPRDAPSSGMQMQLGLRVEAEPGELKERASLLNS</sequence>
<feature type="signal peptide" evidence="2">
    <location>
        <begin position="1"/>
        <end position="19"/>
    </location>
</feature>
<feature type="region of interest" description="Disordered" evidence="1">
    <location>
        <begin position="119"/>
        <end position="217"/>
    </location>
</feature>
<feature type="non-terminal residue" evidence="3">
    <location>
        <position position="1"/>
    </location>
</feature>
<evidence type="ECO:0000313" key="4">
    <source>
        <dbReference type="Proteomes" id="UP000601435"/>
    </source>
</evidence>
<reference evidence="3" key="1">
    <citation type="submission" date="2021-02" db="EMBL/GenBank/DDBJ databases">
        <authorList>
            <person name="Dougan E. K."/>
            <person name="Rhodes N."/>
            <person name="Thang M."/>
            <person name="Chan C."/>
        </authorList>
    </citation>
    <scope>NUCLEOTIDE SEQUENCE</scope>
</reference>
<dbReference type="Proteomes" id="UP000601435">
    <property type="component" value="Unassembled WGS sequence"/>
</dbReference>
<protein>
    <submittedName>
        <fullName evidence="3">Uncharacterized protein</fullName>
    </submittedName>
</protein>
<dbReference type="OrthoDB" id="1368at2759"/>
<name>A0A812WBW2_9DINO</name>
<gene>
    <name evidence="3" type="ORF">SNEC2469_LOCUS18951</name>
</gene>
<accession>A0A812WBW2</accession>
<dbReference type="EMBL" id="CAJNJA010032185">
    <property type="protein sequence ID" value="CAE7664646.1"/>
    <property type="molecule type" value="Genomic_DNA"/>
</dbReference>
<evidence type="ECO:0000256" key="1">
    <source>
        <dbReference type="SAM" id="MobiDB-lite"/>
    </source>
</evidence>
<evidence type="ECO:0000313" key="3">
    <source>
        <dbReference type="EMBL" id="CAE7664646.1"/>
    </source>
</evidence>
<feature type="chain" id="PRO_5032333252" evidence="2">
    <location>
        <begin position="20"/>
        <end position="217"/>
    </location>
</feature>